<dbReference type="PANTHER" id="PTHR24322:SF736">
    <property type="entry name" value="RETINOL DEHYDROGENASE 10"/>
    <property type="match status" value="1"/>
</dbReference>
<dbReference type="EMBL" id="CAJFCW020000006">
    <property type="protein sequence ID" value="CAG9128585.1"/>
    <property type="molecule type" value="Genomic_DNA"/>
</dbReference>
<dbReference type="GO" id="GO:0005811">
    <property type="term" value="C:lipid droplet"/>
    <property type="evidence" value="ECO:0007669"/>
    <property type="project" value="TreeGrafter"/>
</dbReference>
<dbReference type="PRINTS" id="PR00081">
    <property type="entry name" value="GDHRDH"/>
</dbReference>
<keyword evidence="2" id="KW-0560">Oxidoreductase</keyword>
<proteinExistence type="inferred from homology"/>
<evidence type="ECO:0000313" key="4">
    <source>
        <dbReference type="Proteomes" id="UP000614601"/>
    </source>
</evidence>
<evidence type="ECO:0000256" key="2">
    <source>
        <dbReference type="ARBA" id="ARBA00023002"/>
    </source>
</evidence>
<evidence type="ECO:0000256" key="1">
    <source>
        <dbReference type="ARBA" id="ARBA00006484"/>
    </source>
</evidence>
<dbReference type="SUPFAM" id="SSF51735">
    <property type="entry name" value="NAD(P)-binding Rossmann-fold domains"/>
    <property type="match status" value="1"/>
</dbReference>
<reference evidence="3" key="1">
    <citation type="submission" date="2020-09" db="EMBL/GenBank/DDBJ databases">
        <authorList>
            <person name="Kikuchi T."/>
        </authorList>
    </citation>
    <scope>NUCLEOTIDE SEQUENCE</scope>
    <source>
        <strain evidence="3">SH1</strain>
    </source>
</reference>
<dbReference type="Gene3D" id="3.40.50.720">
    <property type="entry name" value="NAD(P)-binding Rossmann-like Domain"/>
    <property type="match status" value="1"/>
</dbReference>
<dbReference type="InterPro" id="IPR002347">
    <property type="entry name" value="SDR_fam"/>
</dbReference>
<dbReference type="OrthoDB" id="10253736at2759"/>
<dbReference type="GO" id="GO:0016616">
    <property type="term" value="F:oxidoreductase activity, acting on the CH-OH group of donors, NAD or NADP as acceptor"/>
    <property type="evidence" value="ECO:0007669"/>
    <property type="project" value="TreeGrafter"/>
</dbReference>
<dbReference type="PANTHER" id="PTHR24322">
    <property type="entry name" value="PKSB"/>
    <property type="match status" value="1"/>
</dbReference>
<accession>A0A811LWY8</accession>
<organism evidence="3 4">
    <name type="scientific">Bursaphelenchus okinawaensis</name>
    <dbReference type="NCBI Taxonomy" id="465554"/>
    <lineage>
        <taxon>Eukaryota</taxon>
        <taxon>Metazoa</taxon>
        <taxon>Ecdysozoa</taxon>
        <taxon>Nematoda</taxon>
        <taxon>Chromadorea</taxon>
        <taxon>Rhabditida</taxon>
        <taxon>Tylenchina</taxon>
        <taxon>Tylenchomorpha</taxon>
        <taxon>Aphelenchoidea</taxon>
        <taxon>Aphelenchoididae</taxon>
        <taxon>Bursaphelenchus</taxon>
    </lineage>
</organism>
<comment type="caution">
    <text evidence="3">The sequence shown here is derived from an EMBL/GenBank/DDBJ whole genome shotgun (WGS) entry which is preliminary data.</text>
</comment>
<comment type="similarity">
    <text evidence="1">Belongs to the short-chain dehydrogenases/reductases (SDR) family.</text>
</comment>
<dbReference type="EMBL" id="CAJFDH010000006">
    <property type="protein sequence ID" value="CAD5231237.1"/>
    <property type="molecule type" value="Genomic_DNA"/>
</dbReference>
<protein>
    <submittedName>
        <fullName evidence="3">Uncharacterized protein</fullName>
    </submittedName>
</protein>
<dbReference type="InterPro" id="IPR036291">
    <property type="entry name" value="NAD(P)-bd_dom_sf"/>
</dbReference>
<dbReference type="AlphaFoldDB" id="A0A811LWY8"/>
<keyword evidence="4" id="KW-1185">Reference proteome</keyword>
<sequence>MSHYYIIKQFLPTMIERNEGHIVATCSAAGHICPAEIVDYTGSKFAVRGYMEALYHQMLAAGHNIEFTTICPWYVKSPMFKQEEHPNMAFNACDCEEMVERSIKAIRLNEKEIIFPAHINIFPILRGIFPICVGRSVLLRKLCYS</sequence>
<dbReference type="Proteomes" id="UP000614601">
    <property type="component" value="Unassembled WGS sequence"/>
</dbReference>
<evidence type="ECO:0000313" key="3">
    <source>
        <dbReference type="EMBL" id="CAD5231237.1"/>
    </source>
</evidence>
<dbReference type="Pfam" id="PF00106">
    <property type="entry name" value="adh_short"/>
    <property type="match status" value="1"/>
</dbReference>
<dbReference type="Proteomes" id="UP000783686">
    <property type="component" value="Unassembled WGS sequence"/>
</dbReference>
<gene>
    <name evidence="3" type="ORF">BOKJ2_LOCUS14541</name>
</gene>
<name>A0A811LWY8_9BILA</name>